<accession>A0A917NDX2</accession>
<sequence>MSSTGAATTVGEDQRRDACATREAILKVARRRFSSCGYADVTLRDIAAEAEVSAALVVKYFGSKENLFAEASGFEQDAERLLDCELPRLGEHMVRTLLDHHERTQGDPLVRAVFTSSRSAGAQFRANFEHQLVTRLAERLTGPDARLRAELVCSVLMGLGAARLVLRTQAISGEPKENLIAITAPLIQNWIDGPLRASAVEPPRLPSAD</sequence>
<dbReference type="InterPro" id="IPR041678">
    <property type="entry name" value="TetR_C_16"/>
</dbReference>
<dbReference type="EMBL" id="BAAAHC010000001">
    <property type="protein sequence ID" value="GAA0503168.1"/>
    <property type="molecule type" value="Genomic_DNA"/>
</dbReference>
<dbReference type="EMBL" id="BMMT01000008">
    <property type="protein sequence ID" value="GGI88346.1"/>
    <property type="molecule type" value="Genomic_DNA"/>
</dbReference>
<dbReference type="SUPFAM" id="SSF48498">
    <property type="entry name" value="Tetracyclin repressor-like, C-terminal domain"/>
    <property type="match status" value="1"/>
</dbReference>
<feature type="DNA-binding region" description="H-T-H motif" evidence="2">
    <location>
        <begin position="42"/>
        <end position="61"/>
    </location>
</feature>
<dbReference type="RefSeq" id="WP_188987676.1">
    <property type="nucleotide sequence ID" value="NZ_BAAAHC010000001.1"/>
</dbReference>
<keyword evidence="1 2" id="KW-0238">DNA-binding</keyword>
<dbReference type="InterPro" id="IPR036271">
    <property type="entry name" value="Tet_transcr_reg_TetR-rel_C_sf"/>
</dbReference>
<reference evidence="7" key="3">
    <citation type="journal article" date="2019" name="Int. J. Syst. Evol. Microbiol.">
        <title>The Global Catalogue of Microorganisms (GCM) 10K type strain sequencing project: providing services to taxonomists for standard genome sequencing and annotation.</title>
        <authorList>
            <consortium name="The Broad Institute Genomics Platform"/>
            <consortium name="The Broad Institute Genome Sequencing Center for Infectious Disease"/>
            <person name="Wu L."/>
            <person name="Ma J."/>
        </authorList>
    </citation>
    <scope>NUCLEOTIDE SEQUENCE [LARGE SCALE GENOMIC DNA]</scope>
    <source>
        <strain evidence="7">JCM 10664</strain>
    </source>
</reference>
<reference evidence="5" key="4">
    <citation type="submission" date="2020-09" db="EMBL/GenBank/DDBJ databases">
        <authorList>
            <person name="Sun Q."/>
            <person name="Zhou Y."/>
        </authorList>
    </citation>
    <scope>NUCLEOTIDE SEQUENCE</scope>
    <source>
        <strain evidence="5">CGMCC 4.7206</strain>
    </source>
</reference>
<evidence type="ECO:0000259" key="3">
    <source>
        <dbReference type="PROSITE" id="PS50977"/>
    </source>
</evidence>
<gene>
    <name evidence="4" type="ORF">GCM10009545_00990</name>
    <name evidence="5" type="ORF">GCM10011581_26850</name>
</gene>
<protein>
    <submittedName>
        <fullName evidence="5">TetR family transcriptional regulator</fullName>
    </submittedName>
    <submittedName>
        <fullName evidence="4">TetR/AcrR family transcriptional regulator</fullName>
    </submittedName>
</protein>
<evidence type="ECO:0000313" key="5">
    <source>
        <dbReference type="EMBL" id="GGI88346.1"/>
    </source>
</evidence>
<dbReference type="AlphaFoldDB" id="A0A917NDX2"/>
<dbReference type="PROSITE" id="PS50977">
    <property type="entry name" value="HTH_TETR_2"/>
    <property type="match status" value="1"/>
</dbReference>
<dbReference type="GO" id="GO:0000976">
    <property type="term" value="F:transcription cis-regulatory region binding"/>
    <property type="evidence" value="ECO:0007669"/>
    <property type="project" value="TreeGrafter"/>
</dbReference>
<dbReference type="PRINTS" id="PR00455">
    <property type="entry name" value="HTHTETR"/>
</dbReference>
<feature type="domain" description="HTH tetR-type" evidence="3">
    <location>
        <begin position="19"/>
        <end position="79"/>
    </location>
</feature>
<dbReference type="SUPFAM" id="SSF46689">
    <property type="entry name" value="Homeodomain-like"/>
    <property type="match status" value="1"/>
</dbReference>
<reference evidence="4" key="5">
    <citation type="submission" date="2023-12" db="EMBL/GenBank/DDBJ databases">
        <authorList>
            <person name="Sun Q."/>
            <person name="Inoue M."/>
        </authorList>
    </citation>
    <scope>NUCLEOTIDE SEQUENCE</scope>
    <source>
        <strain evidence="4">JCM 10664</strain>
    </source>
</reference>
<dbReference type="InterPro" id="IPR050109">
    <property type="entry name" value="HTH-type_TetR-like_transc_reg"/>
</dbReference>
<comment type="caution">
    <text evidence="5">The sequence shown here is derived from an EMBL/GenBank/DDBJ whole genome shotgun (WGS) entry which is preliminary data.</text>
</comment>
<evidence type="ECO:0000256" key="2">
    <source>
        <dbReference type="PROSITE-ProRule" id="PRU00335"/>
    </source>
</evidence>
<evidence type="ECO:0000313" key="7">
    <source>
        <dbReference type="Proteomes" id="UP001500220"/>
    </source>
</evidence>
<dbReference type="Gene3D" id="1.10.357.10">
    <property type="entry name" value="Tetracycline Repressor, domain 2"/>
    <property type="match status" value="1"/>
</dbReference>
<dbReference type="InterPro" id="IPR009057">
    <property type="entry name" value="Homeodomain-like_sf"/>
</dbReference>
<dbReference type="PANTHER" id="PTHR30055:SF235">
    <property type="entry name" value="TRANSCRIPTIONAL REGULATORY PROTEIN"/>
    <property type="match status" value="1"/>
</dbReference>
<dbReference type="Pfam" id="PF17920">
    <property type="entry name" value="TetR_C_16"/>
    <property type="match status" value="1"/>
</dbReference>
<reference evidence="5 6" key="2">
    <citation type="journal article" date="2014" name="Int. J. Syst. Evol. Microbiol.">
        <title>Complete genome sequence of Corynebacterium casei LMG S-19264T (=DSM 44701T), isolated from a smear-ripened cheese.</title>
        <authorList>
            <consortium name="US DOE Joint Genome Institute (JGI-PGF)"/>
            <person name="Walter F."/>
            <person name="Albersmeier A."/>
            <person name="Kalinowski J."/>
            <person name="Ruckert C."/>
        </authorList>
    </citation>
    <scope>NUCLEOTIDE SEQUENCE [LARGE SCALE GENOMIC DNA]</scope>
    <source>
        <strain evidence="5 6">CGMCC 4.7206</strain>
    </source>
</reference>
<dbReference type="Pfam" id="PF00440">
    <property type="entry name" value="TetR_N"/>
    <property type="match status" value="1"/>
</dbReference>
<dbReference type="InterPro" id="IPR001647">
    <property type="entry name" value="HTH_TetR"/>
</dbReference>
<dbReference type="GO" id="GO:0003700">
    <property type="term" value="F:DNA-binding transcription factor activity"/>
    <property type="evidence" value="ECO:0007669"/>
    <property type="project" value="TreeGrafter"/>
</dbReference>
<evidence type="ECO:0000313" key="6">
    <source>
        <dbReference type="Proteomes" id="UP000597989"/>
    </source>
</evidence>
<keyword evidence="7" id="KW-1185">Reference proteome</keyword>
<dbReference type="PANTHER" id="PTHR30055">
    <property type="entry name" value="HTH-TYPE TRANSCRIPTIONAL REGULATOR RUTR"/>
    <property type="match status" value="1"/>
</dbReference>
<evidence type="ECO:0000256" key="1">
    <source>
        <dbReference type="ARBA" id="ARBA00023125"/>
    </source>
</evidence>
<dbReference type="Proteomes" id="UP001500220">
    <property type="component" value="Unassembled WGS sequence"/>
</dbReference>
<organism evidence="5 6">
    <name type="scientific">Saccharopolyspora thermophila</name>
    <dbReference type="NCBI Taxonomy" id="89367"/>
    <lineage>
        <taxon>Bacteria</taxon>
        <taxon>Bacillati</taxon>
        <taxon>Actinomycetota</taxon>
        <taxon>Actinomycetes</taxon>
        <taxon>Pseudonocardiales</taxon>
        <taxon>Pseudonocardiaceae</taxon>
        <taxon>Saccharopolyspora</taxon>
    </lineage>
</organism>
<dbReference type="Proteomes" id="UP000597989">
    <property type="component" value="Unassembled WGS sequence"/>
</dbReference>
<proteinExistence type="predicted"/>
<evidence type="ECO:0000313" key="4">
    <source>
        <dbReference type="EMBL" id="GAA0503168.1"/>
    </source>
</evidence>
<name>A0A917NDX2_9PSEU</name>
<reference evidence="4" key="1">
    <citation type="journal article" date="2014" name="Int. J. Syst. Evol. Microbiol.">
        <title>Complete genome of a new Firmicutes species belonging to the dominant human colonic microbiota ('Ruminococcus bicirculans') reveals two chromosomes and a selective capacity to utilize plant glucans.</title>
        <authorList>
            <consortium name="NISC Comparative Sequencing Program"/>
            <person name="Wegmann U."/>
            <person name="Louis P."/>
            <person name="Goesmann A."/>
            <person name="Henrissat B."/>
            <person name="Duncan S.H."/>
            <person name="Flint H.J."/>
        </authorList>
    </citation>
    <scope>NUCLEOTIDE SEQUENCE</scope>
    <source>
        <strain evidence="4">JCM 10664</strain>
    </source>
</reference>